<sequence>MKLLKFKIYTILAVSLISFQGIGQETLSLQESRKLALEYNQRIKIADELISESQSNVKFAFTHFLPNLSAEGSYNYMHDIDDISLPGFFLQTANSLDEAKLGNFTGTSDVYFPGLNLEMGNIDYYSANLNLSQPIYTGGKIRSNYNMAKLGSDLSVFNRQLEASEVILETDEAYWNLVSVRERVKVAGKYVEMLNQLVTDLKNAFDLELTTKNELLKAQVQLNQAKLDLFRIKNAHVLSRMALCQVIGRDLKSEITASDTIIMVENKHVETNFIQKAMQQRPEILMLGKQVEIDKQEEKSTLADYLPQLGVGASYGYTSKIESLMDSRQNLSVQASLKVPIFHWNERKHRVAAKKYQTKQRKLQLDRTKDLISLEVQQAYFNLQEAYEQKKLAEISMSQAEENVSITKNSFYEGLANATEMLDAQAFWQQAHTELIDSKINFKLKESSFLKAIGELAD</sequence>
<dbReference type="Gene3D" id="1.20.1600.10">
    <property type="entry name" value="Outer membrane efflux proteins (OEP)"/>
    <property type="match status" value="1"/>
</dbReference>
<evidence type="ECO:0000256" key="2">
    <source>
        <dbReference type="ARBA" id="ARBA00007613"/>
    </source>
</evidence>
<comment type="caution">
    <text evidence="8">The sequence shown here is derived from an EMBL/GenBank/DDBJ whole genome shotgun (WGS) entry which is preliminary data.</text>
</comment>
<comment type="similarity">
    <text evidence="2">Belongs to the outer membrane factor (OMF) (TC 1.B.17) family.</text>
</comment>
<keyword evidence="9" id="KW-1185">Reference proteome</keyword>
<dbReference type="RefSeq" id="WP_110361550.1">
    <property type="nucleotide sequence ID" value="NZ_QFLI01000006.1"/>
</dbReference>
<name>A0A2V3ZVS1_9BACT</name>
<accession>A0A2V3ZVS1</accession>
<dbReference type="GO" id="GO:0015288">
    <property type="term" value="F:porin activity"/>
    <property type="evidence" value="ECO:0007669"/>
    <property type="project" value="TreeGrafter"/>
</dbReference>
<dbReference type="AlphaFoldDB" id="A0A2V3ZVS1"/>
<keyword evidence="4" id="KW-1134">Transmembrane beta strand</keyword>
<protein>
    <recommendedName>
        <fullName evidence="10">TolC family protein</fullName>
    </recommendedName>
</protein>
<keyword evidence="3" id="KW-0813">Transport</keyword>
<dbReference type="Pfam" id="PF02321">
    <property type="entry name" value="OEP"/>
    <property type="match status" value="2"/>
</dbReference>
<dbReference type="GO" id="GO:1990281">
    <property type="term" value="C:efflux pump complex"/>
    <property type="evidence" value="ECO:0007669"/>
    <property type="project" value="TreeGrafter"/>
</dbReference>
<evidence type="ECO:0000256" key="4">
    <source>
        <dbReference type="ARBA" id="ARBA00022452"/>
    </source>
</evidence>
<evidence type="ECO:0000313" key="9">
    <source>
        <dbReference type="Proteomes" id="UP000248079"/>
    </source>
</evidence>
<dbReference type="InterPro" id="IPR051906">
    <property type="entry name" value="TolC-like"/>
</dbReference>
<evidence type="ECO:0000256" key="7">
    <source>
        <dbReference type="ARBA" id="ARBA00023237"/>
    </source>
</evidence>
<dbReference type="SUPFAM" id="SSF56954">
    <property type="entry name" value="Outer membrane efflux proteins (OEP)"/>
    <property type="match status" value="1"/>
</dbReference>
<keyword evidence="6" id="KW-0472">Membrane</keyword>
<dbReference type="EMBL" id="QFLI01000006">
    <property type="protein sequence ID" value="PXX99156.1"/>
    <property type="molecule type" value="Genomic_DNA"/>
</dbReference>
<evidence type="ECO:0000256" key="6">
    <source>
        <dbReference type="ARBA" id="ARBA00023136"/>
    </source>
</evidence>
<dbReference type="PANTHER" id="PTHR30026:SF20">
    <property type="entry name" value="OUTER MEMBRANE PROTEIN TOLC"/>
    <property type="match status" value="1"/>
</dbReference>
<proteinExistence type="inferred from homology"/>
<keyword evidence="7" id="KW-0998">Cell outer membrane</keyword>
<comment type="subcellular location">
    <subcellularLocation>
        <location evidence="1">Cell outer membrane</location>
    </subcellularLocation>
</comment>
<dbReference type="OrthoDB" id="9807719at2"/>
<gene>
    <name evidence="8" type="ORF">DF185_14865</name>
</gene>
<evidence type="ECO:0000313" key="8">
    <source>
        <dbReference type="EMBL" id="PXX99156.1"/>
    </source>
</evidence>
<evidence type="ECO:0000256" key="3">
    <source>
        <dbReference type="ARBA" id="ARBA00022448"/>
    </source>
</evidence>
<keyword evidence="5" id="KW-0812">Transmembrane</keyword>
<dbReference type="GO" id="GO:0009279">
    <property type="term" value="C:cell outer membrane"/>
    <property type="evidence" value="ECO:0007669"/>
    <property type="project" value="UniProtKB-SubCell"/>
</dbReference>
<dbReference type="InterPro" id="IPR003423">
    <property type="entry name" value="OMP_efflux"/>
</dbReference>
<evidence type="ECO:0000256" key="5">
    <source>
        <dbReference type="ARBA" id="ARBA00022692"/>
    </source>
</evidence>
<organism evidence="8 9">
    <name type="scientific">Marinifilum breve</name>
    <dbReference type="NCBI Taxonomy" id="2184082"/>
    <lineage>
        <taxon>Bacteria</taxon>
        <taxon>Pseudomonadati</taxon>
        <taxon>Bacteroidota</taxon>
        <taxon>Bacteroidia</taxon>
        <taxon>Marinilabiliales</taxon>
        <taxon>Marinifilaceae</taxon>
    </lineage>
</organism>
<dbReference type="Proteomes" id="UP000248079">
    <property type="component" value="Unassembled WGS sequence"/>
</dbReference>
<dbReference type="GO" id="GO:0015562">
    <property type="term" value="F:efflux transmembrane transporter activity"/>
    <property type="evidence" value="ECO:0007669"/>
    <property type="project" value="InterPro"/>
</dbReference>
<evidence type="ECO:0000256" key="1">
    <source>
        <dbReference type="ARBA" id="ARBA00004442"/>
    </source>
</evidence>
<reference evidence="8 9" key="1">
    <citation type="submission" date="2018-05" db="EMBL/GenBank/DDBJ databases">
        <title>Marinifilum breve JC075T sp. nov., a marine bacterium isolated from Yongle Blue Hole in the South China Sea.</title>
        <authorList>
            <person name="Fu T."/>
        </authorList>
    </citation>
    <scope>NUCLEOTIDE SEQUENCE [LARGE SCALE GENOMIC DNA]</scope>
    <source>
        <strain evidence="8 9">JC075</strain>
    </source>
</reference>
<evidence type="ECO:0008006" key="10">
    <source>
        <dbReference type="Google" id="ProtNLM"/>
    </source>
</evidence>
<dbReference type="PANTHER" id="PTHR30026">
    <property type="entry name" value="OUTER MEMBRANE PROTEIN TOLC"/>
    <property type="match status" value="1"/>
</dbReference>